<dbReference type="PATRIC" id="fig|745277.3.peg.3463"/>
<dbReference type="InterPro" id="IPR043142">
    <property type="entry name" value="PapC-like_C_sf"/>
</dbReference>
<evidence type="ECO:0000256" key="9">
    <source>
        <dbReference type="RuleBase" id="RU003884"/>
    </source>
</evidence>
<name>H2J123_RAHAC</name>
<keyword evidence="6" id="KW-0732">Signal</keyword>
<comment type="subcellular location">
    <subcellularLocation>
        <location evidence="1 9">Cell outer membrane</location>
        <topology evidence="1 9">Multi-pass membrane protein</topology>
    </subcellularLocation>
</comment>
<dbReference type="NCBIfam" id="NF007337">
    <property type="entry name" value="PRK09828.1"/>
    <property type="match status" value="1"/>
</dbReference>
<dbReference type="Gene3D" id="2.60.40.2610">
    <property type="entry name" value="Outer membrane usher protein FimD, plug domain"/>
    <property type="match status" value="1"/>
</dbReference>
<evidence type="ECO:0000256" key="5">
    <source>
        <dbReference type="ARBA" id="ARBA00022692"/>
    </source>
</evidence>
<keyword evidence="4" id="KW-1134">Transmembrane beta strand</keyword>
<organism evidence="12 13">
    <name type="scientific">Rahnella aquatilis (strain ATCC 33071 / DSM 4594 / JCM 1683 / NBRC 105701 / NCIMB 13365 / CIP 78.65)</name>
    <dbReference type="NCBI Taxonomy" id="745277"/>
    <lineage>
        <taxon>Bacteria</taxon>
        <taxon>Pseudomonadati</taxon>
        <taxon>Pseudomonadota</taxon>
        <taxon>Gammaproteobacteria</taxon>
        <taxon>Enterobacterales</taxon>
        <taxon>Yersiniaceae</taxon>
        <taxon>Rahnella</taxon>
    </lineage>
</organism>
<comment type="similarity">
    <text evidence="2 9">Belongs to the fimbrial export usher family.</text>
</comment>
<keyword evidence="8 9" id="KW-0998">Cell outer membrane</keyword>
<dbReference type="Gene3D" id="2.60.40.2070">
    <property type="match status" value="1"/>
</dbReference>
<dbReference type="Pfam" id="PF00577">
    <property type="entry name" value="Usher"/>
    <property type="match status" value="1"/>
</dbReference>
<evidence type="ECO:0000256" key="7">
    <source>
        <dbReference type="ARBA" id="ARBA00023136"/>
    </source>
</evidence>
<keyword evidence="3 9" id="KW-0813">Transport</keyword>
<evidence type="ECO:0000256" key="1">
    <source>
        <dbReference type="ARBA" id="ARBA00004571"/>
    </source>
</evidence>
<feature type="domain" description="PapC N-terminal" evidence="11">
    <location>
        <begin position="73"/>
        <end position="224"/>
    </location>
</feature>
<evidence type="ECO:0000313" key="13">
    <source>
        <dbReference type="Proteomes" id="UP000009010"/>
    </source>
</evidence>
<dbReference type="Gene3D" id="2.60.40.3110">
    <property type="match status" value="1"/>
</dbReference>
<dbReference type="InterPro" id="IPR000015">
    <property type="entry name" value="Fimb_usher"/>
</dbReference>
<dbReference type="HOGENOM" id="CLU_009120_1_0_6"/>
<keyword evidence="7 9" id="KW-0472">Membrane</keyword>
<reference evidence="13" key="2">
    <citation type="submission" date="2012-01" db="EMBL/GenBank/DDBJ databases">
        <title>Complete sequence of chromosome of Rahnella aquatilis CIP 78.65.</title>
        <authorList>
            <person name="Lucas S."/>
            <person name="Han J."/>
            <person name="Lapidus A."/>
            <person name="Cheng J.-F."/>
            <person name="Goodwin L."/>
            <person name="Pitluck S."/>
            <person name="Peters L."/>
            <person name="Ovchinnikova G."/>
            <person name="Held B."/>
            <person name="Detter J.C."/>
            <person name="Han C."/>
            <person name="Tapia R."/>
            <person name="Land M."/>
            <person name="Hauser L."/>
            <person name="Kyrpides N."/>
            <person name="Ivanova N."/>
            <person name="Pagani I."/>
            <person name="Sobecky P."/>
            <person name="Martinez R."/>
            <person name="Woyke T."/>
        </authorList>
    </citation>
    <scope>NUCLEOTIDE SEQUENCE [LARGE SCALE GENOMIC DNA]</scope>
    <source>
        <strain evidence="13">ATCC 33071 / DSM 4594 / JCM 1683 / NBRC 105701 / NCIMB 13365 / CIP 78.65</strain>
    </source>
</reference>
<dbReference type="PROSITE" id="PS01151">
    <property type="entry name" value="FIMBRIAL_USHER"/>
    <property type="match status" value="1"/>
</dbReference>
<keyword evidence="5 9" id="KW-0812">Transmembrane</keyword>
<evidence type="ECO:0000256" key="6">
    <source>
        <dbReference type="ARBA" id="ARBA00022729"/>
    </source>
</evidence>
<keyword evidence="9" id="KW-1029">Fimbrium biogenesis</keyword>
<dbReference type="EMBL" id="CP003244">
    <property type="protein sequence ID" value="AEX53401.1"/>
    <property type="molecule type" value="Genomic_DNA"/>
</dbReference>
<protein>
    <submittedName>
        <fullName evidence="12">P pilus assembly protein, porin PapC</fullName>
    </submittedName>
</protein>
<dbReference type="GO" id="GO:0009279">
    <property type="term" value="C:cell outer membrane"/>
    <property type="evidence" value="ECO:0007669"/>
    <property type="project" value="UniProtKB-SubCell"/>
</dbReference>
<dbReference type="AlphaFoldDB" id="H2J123"/>
<evidence type="ECO:0000256" key="8">
    <source>
        <dbReference type="ARBA" id="ARBA00023237"/>
    </source>
</evidence>
<dbReference type="eggNOG" id="COG3188">
    <property type="taxonomic scope" value="Bacteria"/>
</dbReference>
<dbReference type="GO" id="GO:0015473">
    <property type="term" value="F:fimbrial usher porin activity"/>
    <property type="evidence" value="ECO:0007669"/>
    <property type="project" value="InterPro"/>
</dbReference>
<evidence type="ECO:0000259" key="11">
    <source>
        <dbReference type="Pfam" id="PF13954"/>
    </source>
</evidence>
<dbReference type="PANTHER" id="PTHR30451">
    <property type="entry name" value="OUTER MEMBRANE USHER PROTEIN"/>
    <property type="match status" value="1"/>
</dbReference>
<evidence type="ECO:0000313" key="12">
    <source>
        <dbReference type="EMBL" id="AEX53401.1"/>
    </source>
</evidence>
<dbReference type="InterPro" id="IPR025885">
    <property type="entry name" value="PapC_N"/>
</dbReference>
<feature type="domain" description="PapC-like C-terminal" evidence="10">
    <location>
        <begin position="818"/>
        <end position="882"/>
    </location>
</feature>
<keyword evidence="13" id="KW-1185">Reference proteome</keyword>
<accession>H2J123</accession>
<dbReference type="PANTHER" id="PTHR30451:SF3">
    <property type="entry name" value="OUTER MEMBRANE USHER PROTEIN HTRE-RELATED"/>
    <property type="match status" value="1"/>
</dbReference>
<proteinExistence type="inferred from homology"/>
<evidence type="ECO:0000259" key="10">
    <source>
        <dbReference type="Pfam" id="PF13953"/>
    </source>
</evidence>
<dbReference type="InterPro" id="IPR042186">
    <property type="entry name" value="FimD_plug_dom"/>
</dbReference>
<evidence type="ECO:0000256" key="3">
    <source>
        <dbReference type="ARBA" id="ARBA00022448"/>
    </source>
</evidence>
<dbReference type="STRING" id="745277.Rahaq2_3605"/>
<sequence length="902" mass="98390">MITAEISLTRLAFNKGSVIVNFSKKASNIMKFKKIISGLLLLPLTQGIATFWSPVSIAETAISNDTDEDETVEFDSQFLYSTTDSDKIDTRRFSKGNPIIPGVYSVGIFVNGTLKLNTQVTFIDNGSATATPCLTQKLIDQLDIITEDTRASDINAADTGTGEASCFDLSKNLDGARVRFNTAEQRLDITVPQIYLARHPAGYVNPTLWEEGITAFMLSYDLNAYRSTADGESRDTAYAGLNYGANFAGWRFRARGSTNWDQDNGLSYSSQDAYVQHDITGLKAQFVLGDTYTQGDTFDSISLRGLRIFSDPRMQASSANSYAPVIRGTANSNAKVTVRQSGTVIYETTVPPGPFALDDVNPTGYGNSLDVTVEESDGSKRTFSLPYSSVTQMLRPGSARWDVGVGKLNDGSLSNSPDVAVLTGYYGINNTFTGYAGVEAMSSDYLSVLTGIAMTTPAGAFAFDITHSRADIDDTQSLEGQSYRISYNKLLTETNTSLNVAAYRFSTQDYLSLHDAASLQDELNNDPINKEETFKNYDRMKNQIQVNINQPLEYAEKDYGSLYMTGSWETYWNQSKKTSQFSLGYNNNYRWANYSISLQREYNENGEQDDRLYVNLSIPLENLFGQGKRPAGFTNVNAGLSSDFKGSSQLDMSAGGYTEDNRYNYSVNTSSSLSDSQNLNQIGGYGSYNSPYGPVSLSASVTDDGGRQASFGTSGGMVIHSQDITFAPGNINDTDTLALVKAKGAKGAKMSMGEGEINSNGYAITPYLSPYQENIVGLDISTLETDVNIINTSTTTYPRSGAVVLVNFETDEGRSVILELERSDNGFIPLGADVFNSKDILVGTIGQGGRAFARGIDDKGVLKVVWGNQSDQSCLVDYSIPENPDKINMTIMLKNVSCKMKH</sequence>
<evidence type="ECO:0000256" key="4">
    <source>
        <dbReference type="ARBA" id="ARBA00022452"/>
    </source>
</evidence>
<dbReference type="Gene3D" id="3.10.20.410">
    <property type="match status" value="1"/>
</dbReference>
<dbReference type="SUPFAM" id="SSF141729">
    <property type="entry name" value="FimD N-terminal domain-like"/>
    <property type="match status" value="1"/>
</dbReference>
<dbReference type="InterPro" id="IPR018030">
    <property type="entry name" value="Fimbrial_membr_usher_CS"/>
</dbReference>
<gene>
    <name evidence="12" type="ordered locus">Rahaq2_3605</name>
</gene>
<dbReference type="GO" id="GO:0009297">
    <property type="term" value="P:pilus assembly"/>
    <property type="evidence" value="ECO:0007669"/>
    <property type="project" value="InterPro"/>
</dbReference>
<dbReference type="Pfam" id="PF13953">
    <property type="entry name" value="PapC_C"/>
    <property type="match status" value="1"/>
</dbReference>
<dbReference type="KEGG" id="raq:Rahaq2_3605"/>
<dbReference type="Proteomes" id="UP000009010">
    <property type="component" value="Chromosome"/>
</dbReference>
<dbReference type="InterPro" id="IPR025949">
    <property type="entry name" value="PapC-like_C"/>
</dbReference>
<reference evidence="12 13" key="1">
    <citation type="journal article" date="2012" name="J. Bacteriol.">
        <title>Complete Genome Sequence of Rahnella aquatilis CIP 78.65.</title>
        <authorList>
            <person name="Martinez R.J."/>
            <person name="Bruce D."/>
            <person name="Detter C."/>
            <person name="Goodwin L.A."/>
            <person name="Han J."/>
            <person name="Han C.S."/>
            <person name="Held B."/>
            <person name="Land M.L."/>
            <person name="Mikhailova N."/>
            <person name="Nolan M."/>
            <person name="Pennacchio L."/>
            <person name="Pitluck S."/>
            <person name="Tapia R."/>
            <person name="Woyke T."/>
            <person name="Sobecky P.A."/>
        </authorList>
    </citation>
    <scope>NUCLEOTIDE SEQUENCE [LARGE SCALE GENOMIC DNA]</scope>
    <source>
        <strain evidence="13">ATCC 33071 / DSM 4594 / JCM 1683 / NBRC 105701 / NCIMB 13365 / CIP 78.65</strain>
    </source>
</reference>
<evidence type="ECO:0000256" key="2">
    <source>
        <dbReference type="ARBA" id="ARBA00008064"/>
    </source>
</evidence>
<dbReference type="Pfam" id="PF13954">
    <property type="entry name" value="PapC_N"/>
    <property type="match status" value="1"/>
</dbReference>
<dbReference type="InterPro" id="IPR037224">
    <property type="entry name" value="PapC_N_sf"/>
</dbReference>